<gene>
    <name evidence="2" type="ORF">METZ01_LOCUS48180</name>
</gene>
<protein>
    <recommendedName>
        <fullName evidence="1">Methyltransferase FkbM domain-containing protein</fullName>
    </recommendedName>
</protein>
<proteinExistence type="predicted"/>
<dbReference type="SUPFAM" id="SSF53335">
    <property type="entry name" value="S-adenosyl-L-methionine-dependent methyltransferases"/>
    <property type="match status" value="1"/>
</dbReference>
<dbReference type="PANTHER" id="PTHR34203">
    <property type="entry name" value="METHYLTRANSFERASE, FKBM FAMILY PROTEIN"/>
    <property type="match status" value="1"/>
</dbReference>
<dbReference type="InterPro" id="IPR029063">
    <property type="entry name" value="SAM-dependent_MTases_sf"/>
</dbReference>
<sequence>VSFNDIFEEIKNSPDKHPRGCEDYKRIESKLLEIVNKSGFVSGGSGNNSFGPFGEISLPYFKMGAIDSLDLFGLDEMIIFSYYYNNKNKYKKVSDLGANIGLHSILMSKSGYKVEAYEPDPTHIEVLEKNFKLNSIDLVNLNQVAVSDVDHKAKFVRVLGNTTSSHIAGAKDNAYGDLETYDVDVVSAKEIFKNSDFIKMDVEGGEAKIILSTTREDWGNVDMIMEVSEKNRVAIYDHLNSIGVNMFSQKKAWKKAEVVDDLPANYKEGSLFVSLDNKMHWN</sequence>
<dbReference type="InterPro" id="IPR006342">
    <property type="entry name" value="FkbM_mtfrase"/>
</dbReference>
<feature type="non-terminal residue" evidence="2">
    <location>
        <position position="1"/>
    </location>
</feature>
<accession>A0A381RTY1</accession>
<dbReference type="AlphaFoldDB" id="A0A381RTY1"/>
<dbReference type="InterPro" id="IPR052514">
    <property type="entry name" value="SAM-dependent_MTase"/>
</dbReference>
<reference evidence="2" key="1">
    <citation type="submission" date="2018-05" db="EMBL/GenBank/DDBJ databases">
        <authorList>
            <person name="Lanie J.A."/>
            <person name="Ng W.-L."/>
            <person name="Kazmierczak K.M."/>
            <person name="Andrzejewski T.M."/>
            <person name="Davidsen T.M."/>
            <person name="Wayne K.J."/>
            <person name="Tettelin H."/>
            <person name="Glass J.I."/>
            <person name="Rusch D."/>
            <person name="Podicherti R."/>
            <person name="Tsui H.-C.T."/>
            <person name="Winkler M.E."/>
        </authorList>
    </citation>
    <scope>NUCLEOTIDE SEQUENCE</scope>
</reference>
<dbReference type="Pfam" id="PF05050">
    <property type="entry name" value="Methyltransf_21"/>
    <property type="match status" value="1"/>
</dbReference>
<dbReference type="PANTHER" id="PTHR34203:SF15">
    <property type="entry name" value="SLL1173 PROTEIN"/>
    <property type="match status" value="1"/>
</dbReference>
<dbReference type="NCBIfam" id="TIGR01444">
    <property type="entry name" value="fkbM_fam"/>
    <property type="match status" value="1"/>
</dbReference>
<evidence type="ECO:0000313" key="2">
    <source>
        <dbReference type="EMBL" id="SUZ95326.1"/>
    </source>
</evidence>
<evidence type="ECO:0000259" key="1">
    <source>
        <dbReference type="Pfam" id="PF05050"/>
    </source>
</evidence>
<dbReference type="Gene3D" id="3.40.50.150">
    <property type="entry name" value="Vaccinia Virus protein VP39"/>
    <property type="match status" value="1"/>
</dbReference>
<organism evidence="2">
    <name type="scientific">marine metagenome</name>
    <dbReference type="NCBI Taxonomy" id="408172"/>
    <lineage>
        <taxon>unclassified sequences</taxon>
        <taxon>metagenomes</taxon>
        <taxon>ecological metagenomes</taxon>
    </lineage>
</organism>
<dbReference type="EMBL" id="UINC01002315">
    <property type="protein sequence ID" value="SUZ95326.1"/>
    <property type="molecule type" value="Genomic_DNA"/>
</dbReference>
<feature type="domain" description="Methyltransferase FkbM" evidence="1">
    <location>
        <begin position="95"/>
        <end position="232"/>
    </location>
</feature>
<name>A0A381RTY1_9ZZZZ</name>